<dbReference type="PANTHER" id="PTHR31623:SF83">
    <property type="entry name" value="ACETYL-COA-BENZYLALCOHOL ACETYLTRANSFERASE-LIKE"/>
    <property type="match status" value="1"/>
</dbReference>
<keyword evidence="5" id="KW-0012">Acyltransferase</keyword>
<dbReference type="Proteomes" id="UP001630127">
    <property type="component" value="Unassembled WGS sequence"/>
</dbReference>
<gene>
    <name evidence="6" type="ORF">ACH5RR_022410</name>
</gene>
<dbReference type="EMBL" id="JBJUIK010000010">
    <property type="protein sequence ID" value="KAL3515508.1"/>
    <property type="molecule type" value="Genomic_DNA"/>
</dbReference>
<dbReference type="AlphaFoldDB" id="A0ABD2ZCN7"/>
<dbReference type="PANTHER" id="PTHR31623">
    <property type="entry name" value="F21J9.9"/>
    <property type="match status" value="1"/>
</dbReference>
<dbReference type="Gene3D" id="3.30.559.10">
    <property type="entry name" value="Chloramphenicol acetyltransferase-like domain"/>
    <property type="match status" value="2"/>
</dbReference>
<dbReference type="GO" id="GO:0009820">
    <property type="term" value="P:alkaloid metabolic process"/>
    <property type="evidence" value="ECO:0007669"/>
    <property type="project" value="UniProtKB-KW"/>
</dbReference>
<comment type="similarity">
    <text evidence="1">Belongs to the plant acyltransferase family.</text>
</comment>
<keyword evidence="7" id="KW-1185">Reference proteome</keyword>
<evidence type="ECO:0000256" key="1">
    <source>
        <dbReference type="ARBA" id="ARBA00009861"/>
    </source>
</evidence>
<name>A0ABD2ZCN7_9GENT</name>
<organism evidence="6 7">
    <name type="scientific">Cinchona calisaya</name>
    <dbReference type="NCBI Taxonomy" id="153742"/>
    <lineage>
        <taxon>Eukaryota</taxon>
        <taxon>Viridiplantae</taxon>
        <taxon>Streptophyta</taxon>
        <taxon>Embryophyta</taxon>
        <taxon>Tracheophyta</taxon>
        <taxon>Spermatophyta</taxon>
        <taxon>Magnoliopsida</taxon>
        <taxon>eudicotyledons</taxon>
        <taxon>Gunneridae</taxon>
        <taxon>Pentapetalae</taxon>
        <taxon>asterids</taxon>
        <taxon>lamiids</taxon>
        <taxon>Gentianales</taxon>
        <taxon>Rubiaceae</taxon>
        <taxon>Cinchonoideae</taxon>
        <taxon>Cinchoneae</taxon>
        <taxon>Cinchona</taxon>
    </lineage>
</organism>
<reference evidence="6 7" key="1">
    <citation type="submission" date="2024-11" db="EMBL/GenBank/DDBJ databases">
        <title>A near-complete genome assembly of Cinchona calisaya.</title>
        <authorList>
            <person name="Lian D.C."/>
            <person name="Zhao X.W."/>
            <person name="Wei L."/>
        </authorList>
    </citation>
    <scope>NUCLEOTIDE SEQUENCE [LARGE SCALE GENOMIC DNA]</scope>
    <source>
        <tissue evidence="6">Nenye</tissue>
    </source>
</reference>
<evidence type="ECO:0000256" key="5">
    <source>
        <dbReference type="ARBA" id="ARBA00023315"/>
    </source>
</evidence>
<protein>
    <submittedName>
        <fullName evidence="6">Uncharacterized protein</fullName>
    </submittedName>
</protein>
<accession>A0ABD2ZCN7</accession>
<dbReference type="GO" id="GO:0016746">
    <property type="term" value="F:acyltransferase activity"/>
    <property type="evidence" value="ECO:0007669"/>
    <property type="project" value="UniProtKB-KW"/>
</dbReference>
<keyword evidence="3" id="KW-0017">Alkaloid metabolism</keyword>
<evidence type="ECO:0000256" key="3">
    <source>
        <dbReference type="ARBA" id="ARBA00022589"/>
    </source>
</evidence>
<dbReference type="Pfam" id="PF02458">
    <property type="entry name" value="Transferase"/>
    <property type="match status" value="1"/>
</dbReference>
<evidence type="ECO:0000256" key="4">
    <source>
        <dbReference type="ARBA" id="ARBA00022679"/>
    </source>
</evidence>
<dbReference type="InterPro" id="IPR023213">
    <property type="entry name" value="CAT-like_dom_sf"/>
</dbReference>
<keyword evidence="4" id="KW-0808">Transferase</keyword>
<sequence length="443" mass="49660">MDDLNIKILSRELIKPSHPTPEKLQSCKLSLFDQLAPPTYIRIILCYSITTDVDTRAQKAERLKSSLSESLTKFYPLAGRIVEDEFSIDCNDHGVEYLEAEVDGDLADFIDKGFEIKQLDQFMPDHAADADFSIRPLAAFRVNFFGCGGVAIGLSISHKIADTSSVVSFLNGWANTSRLGIDKLPISPSFDVSSFFPVSEYCKVNLLKLLLNLGPKIVSRRFLFQEAKISKFRTIFMDAFPVSGNSSINGQPSRVTLVNAVIWKALINTSQAKHGNLRPSLLCPAIGLRGKTVVPLTERSFGNFWFPVGAHYEGKASKLELHELVFILDKAVKRTAENIKKASRDEIFMMATEAFKKMVDEKLINNEVDTFICTSWSRFPLNEVDFGWGQPCKVSSLKRPYEMFTLLDSKNGDIEALVCLNENDMPRFEHDPDVLALTYSSDN</sequence>
<proteinExistence type="inferred from homology"/>
<evidence type="ECO:0000313" key="7">
    <source>
        <dbReference type="Proteomes" id="UP001630127"/>
    </source>
</evidence>
<comment type="caution">
    <text evidence="6">The sequence shown here is derived from an EMBL/GenBank/DDBJ whole genome shotgun (WGS) entry which is preliminary data.</text>
</comment>
<evidence type="ECO:0000256" key="2">
    <source>
        <dbReference type="ARBA" id="ARBA00011245"/>
    </source>
</evidence>
<comment type="subunit">
    <text evidence="2">Monomer.</text>
</comment>
<evidence type="ECO:0000313" key="6">
    <source>
        <dbReference type="EMBL" id="KAL3515508.1"/>
    </source>
</evidence>